<reference evidence="2" key="1">
    <citation type="submission" date="2023-07" db="EMBL/GenBank/DDBJ databases">
        <title>draft genome sequence of fig (Ficus carica).</title>
        <authorList>
            <person name="Takahashi T."/>
            <person name="Nishimura K."/>
        </authorList>
    </citation>
    <scope>NUCLEOTIDE SEQUENCE</scope>
</reference>
<keyword evidence="3" id="KW-1185">Reference proteome</keyword>
<accession>A0AA88D7Q8</accession>
<feature type="compositionally biased region" description="Gly residues" evidence="1">
    <location>
        <begin position="17"/>
        <end position="31"/>
    </location>
</feature>
<dbReference type="Proteomes" id="UP001187192">
    <property type="component" value="Unassembled WGS sequence"/>
</dbReference>
<evidence type="ECO:0000313" key="2">
    <source>
        <dbReference type="EMBL" id="GMN44742.1"/>
    </source>
</evidence>
<feature type="region of interest" description="Disordered" evidence="1">
    <location>
        <begin position="61"/>
        <end position="83"/>
    </location>
</feature>
<feature type="region of interest" description="Disordered" evidence="1">
    <location>
        <begin position="1"/>
        <end position="34"/>
    </location>
</feature>
<gene>
    <name evidence="2" type="ORF">TIFTF001_013933</name>
</gene>
<comment type="caution">
    <text evidence="2">The sequence shown here is derived from an EMBL/GenBank/DDBJ whole genome shotgun (WGS) entry which is preliminary data.</text>
</comment>
<organism evidence="2 3">
    <name type="scientific">Ficus carica</name>
    <name type="common">Common fig</name>
    <dbReference type="NCBI Taxonomy" id="3494"/>
    <lineage>
        <taxon>Eukaryota</taxon>
        <taxon>Viridiplantae</taxon>
        <taxon>Streptophyta</taxon>
        <taxon>Embryophyta</taxon>
        <taxon>Tracheophyta</taxon>
        <taxon>Spermatophyta</taxon>
        <taxon>Magnoliopsida</taxon>
        <taxon>eudicotyledons</taxon>
        <taxon>Gunneridae</taxon>
        <taxon>Pentapetalae</taxon>
        <taxon>rosids</taxon>
        <taxon>fabids</taxon>
        <taxon>Rosales</taxon>
        <taxon>Moraceae</taxon>
        <taxon>Ficeae</taxon>
        <taxon>Ficus</taxon>
    </lineage>
</organism>
<feature type="compositionally biased region" description="Basic and acidic residues" evidence="1">
    <location>
        <begin position="1"/>
        <end position="13"/>
    </location>
</feature>
<sequence>MSHRIYNYDDSHRGRGFVEGPGGTMSSGGITGANLRIDIPGGNCADDEHSDWDLEDEEAPGMVLRGNVGPTPVICPRRIPRTR</sequence>
<name>A0AA88D7Q8_FICCA</name>
<evidence type="ECO:0000313" key="3">
    <source>
        <dbReference type="Proteomes" id="UP001187192"/>
    </source>
</evidence>
<protein>
    <submittedName>
        <fullName evidence="2">Uncharacterized protein</fullName>
    </submittedName>
</protein>
<evidence type="ECO:0000256" key="1">
    <source>
        <dbReference type="SAM" id="MobiDB-lite"/>
    </source>
</evidence>
<proteinExistence type="predicted"/>
<dbReference type="EMBL" id="BTGU01000019">
    <property type="protein sequence ID" value="GMN44742.1"/>
    <property type="molecule type" value="Genomic_DNA"/>
</dbReference>
<dbReference type="AlphaFoldDB" id="A0AA88D7Q8"/>